<feature type="region of interest" description="Disordered" evidence="1">
    <location>
        <begin position="529"/>
        <end position="846"/>
    </location>
</feature>
<accession>A0A1H1B181</accession>
<protein>
    <submittedName>
        <fullName evidence="2">Uncharacterized protein</fullName>
    </submittedName>
</protein>
<dbReference type="Proteomes" id="UP000217103">
    <property type="component" value="Unassembled WGS sequence"/>
</dbReference>
<feature type="compositionally biased region" description="Low complexity" evidence="1">
    <location>
        <begin position="677"/>
        <end position="699"/>
    </location>
</feature>
<feature type="compositionally biased region" description="Low complexity" evidence="1">
    <location>
        <begin position="613"/>
        <end position="651"/>
    </location>
</feature>
<dbReference type="OrthoDB" id="3928741at2"/>
<sequence>MNFCLSDLVPPLRWSDAAEIPALRDQSGLPEGWWRTLPMSRVLLELPPEALGELVAELAMNQWPAAALGDVLPALHVMDPEEADGPHTSMALDRVGSWPGLLALTSRELLDQPFIQARPVLLALFTAAFARFAAAAGRAAESGPEPTPDLPKRIRRGELHDDSPDPRAGVDSQRSALPRRIPQPVNPQPQTGHGLGFGRGRQEGGPLPTRKPRGSGRPSPLSGPAQPPGPPSRPSGLFEPPSERSAASLGPANPASNIPGLSRIPGLPPIPPIPGLDDAPELGSTSGGRSLFEPFRPQEPKEAPQEEQGRSPFASDAAPPAEPQGTTEAQPKDASDAEAGPAQTDLFTLVDSVFAELDDKSWAVAQNRLFTDSPGAVEELAKLFAVPPSEIEEIEADLRVQLKKWLVSDEARAYREHLAELQQRLGRAVPKEWLVQAEEWHSRELRSLEVPAWQFVLASLPNHRLVDGWVVEGDPAVLQEKTRRLIAGAERPPTLGKAVEMVASIGIHPDVAEEWLKSVPQLSIQLPQEANGASAPVPAGDGEERHDGTAVRDDAPTARRGADEGREPVDERRAEDGPVGVEAQGAPADAAAPEARGPVEAPAGTPDDRRAPDAPGADLLDAPADSPNRPDASPSNASGAADAAANPPADAEGGGTRLPDQEAPSDRSAQPPGDVIAAGPAGTEAPPAPTGPADAEPAGNTADVAAPPPGLPPADRGIPSPEEHVFPAQDALPPPPPPGPPGTPEGRPFANGVRFGQPAFPPPPAHASPPAQGQPIPPENSFVGGPALGEQVFSGRDTSAPSAPGMPGPAESGPIRTGAADSGPSAFPGPEAANASGATGDGTDQDDAARAKAFKPLKDVSLTRRCFRQPDGRWWLRVDITDDHLQGGECALPSGFAAYLGLSPGESRTVQSSAGEVTLTWQNRPAVRSLAPLLKEAAAKEGDHLFLTLSEDGMLRARHLPAAGPEVEPIERALHLVGYTAPGGTPEQASRVIATRIGMSGSAEQADILARLRERGDRDLLSLLA</sequence>
<dbReference type="STRING" id="35622.SAMN04489764_0752"/>
<dbReference type="EMBL" id="FNKK01000002">
    <property type="protein sequence ID" value="SDQ45718.1"/>
    <property type="molecule type" value="Genomic_DNA"/>
</dbReference>
<proteinExistence type="predicted"/>
<feature type="compositionally biased region" description="Low complexity" evidence="1">
    <location>
        <begin position="799"/>
        <end position="814"/>
    </location>
</feature>
<dbReference type="AlphaFoldDB" id="A0A1H1B181"/>
<reference evidence="2 3" key="1">
    <citation type="submission" date="2016-10" db="EMBL/GenBank/DDBJ databases">
        <authorList>
            <person name="de Groot N.N."/>
        </authorList>
    </citation>
    <scope>NUCLEOTIDE SEQUENCE [LARGE SCALE GENOMIC DNA]</scope>
    <source>
        <strain evidence="2 3">DSM 43794</strain>
    </source>
</reference>
<gene>
    <name evidence="2" type="ORF">SAMN04489764_0752</name>
</gene>
<evidence type="ECO:0000256" key="1">
    <source>
        <dbReference type="SAM" id="MobiDB-lite"/>
    </source>
</evidence>
<feature type="compositionally biased region" description="Basic and acidic residues" evidence="1">
    <location>
        <begin position="150"/>
        <end position="165"/>
    </location>
</feature>
<feature type="compositionally biased region" description="Basic and acidic residues" evidence="1">
    <location>
        <begin position="542"/>
        <end position="576"/>
    </location>
</feature>
<evidence type="ECO:0000313" key="3">
    <source>
        <dbReference type="Proteomes" id="UP000217103"/>
    </source>
</evidence>
<keyword evidence="3" id="KW-1185">Reference proteome</keyword>
<name>A0A1H1B181_9ACTN</name>
<feature type="region of interest" description="Disordered" evidence="1">
    <location>
        <begin position="137"/>
        <end position="339"/>
    </location>
</feature>
<evidence type="ECO:0000313" key="2">
    <source>
        <dbReference type="EMBL" id="SDQ45718.1"/>
    </source>
</evidence>
<organism evidence="2 3">
    <name type="scientific">Thermostaphylospora chromogena</name>
    <dbReference type="NCBI Taxonomy" id="35622"/>
    <lineage>
        <taxon>Bacteria</taxon>
        <taxon>Bacillati</taxon>
        <taxon>Actinomycetota</taxon>
        <taxon>Actinomycetes</taxon>
        <taxon>Streptosporangiales</taxon>
        <taxon>Thermomonosporaceae</taxon>
        <taxon>Thermostaphylospora</taxon>
    </lineage>
</organism>
<dbReference type="RefSeq" id="WP_131815419.1">
    <property type="nucleotide sequence ID" value="NZ_FNKK01000002.1"/>
</dbReference>
<feature type="compositionally biased region" description="Pro residues" evidence="1">
    <location>
        <begin position="732"/>
        <end position="743"/>
    </location>
</feature>
<feature type="compositionally biased region" description="Basic and acidic residues" evidence="1">
    <location>
        <begin position="296"/>
        <end position="309"/>
    </location>
</feature>
<feature type="compositionally biased region" description="Low complexity" evidence="1">
    <location>
        <begin position="582"/>
        <end position="605"/>
    </location>
</feature>